<feature type="compositionally biased region" description="Basic and acidic residues" evidence="1">
    <location>
        <begin position="39"/>
        <end position="51"/>
    </location>
</feature>
<evidence type="ECO:0000256" key="1">
    <source>
        <dbReference type="SAM" id="MobiDB-lite"/>
    </source>
</evidence>
<protein>
    <submittedName>
        <fullName evidence="2">Uncharacterized protein</fullName>
    </submittedName>
</protein>
<gene>
    <name evidence="2" type="ORF">JI435_410730</name>
</gene>
<dbReference type="Proteomes" id="UP000663193">
    <property type="component" value="Chromosome 7"/>
</dbReference>
<dbReference type="VEuPathDB" id="FungiDB:JI435_410730"/>
<feature type="region of interest" description="Disordered" evidence="1">
    <location>
        <begin position="27"/>
        <end position="51"/>
    </location>
</feature>
<dbReference type="EMBL" id="CP069029">
    <property type="protein sequence ID" value="QRC97548.1"/>
    <property type="molecule type" value="Genomic_DNA"/>
</dbReference>
<name>A0A7U2F4L2_PHANO</name>
<evidence type="ECO:0000313" key="2">
    <source>
        <dbReference type="EMBL" id="QRC97548.1"/>
    </source>
</evidence>
<sequence length="51" mass="5792">MQDTGLLMRGEPAGERDRKLMAKLREQKTSREWQVGSDCRAREENGRSGNG</sequence>
<proteinExistence type="predicted"/>
<evidence type="ECO:0000313" key="3">
    <source>
        <dbReference type="Proteomes" id="UP000663193"/>
    </source>
</evidence>
<dbReference type="AlphaFoldDB" id="A0A7U2F4L2"/>
<organism evidence="2 3">
    <name type="scientific">Phaeosphaeria nodorum (strain SN15 / ATCC MYA-4574 / FGSC 10173)</name>
    <name type="common">Glume blotch fungus</name>
    <name type="synonym">Parastagonospora nodorum</name>
    <dbReference type="NCBI Taxonomy" id="321614"/>
    <lineage>
        <taxon>Eukaryota</taxon>
        <taxon>Fungi</taxon>
        <taxon>Dikarya</taxon>
        <taxon>Ascomycota</taxon>
        <taxon>Pezizomycotina</taxon>
        <taxon>Dothideomycetes</taxon>
        <taxon>Pleosporomycetidae</taxon>
        <taxon>Pleosporales</taxon>
        <taxon>Pleosporineae</taxon>
        <taxon>Phaeosphaeriaceae</taxon>
        <taxon>Parastagonospora</taxon>
    </lineage>
</organism>
<accession>A0A7U2F4L2</accession>
<reference evidence="3" key="1">
    <citation type="journal article" date="2021" name="BMC Genomics">
        <title>Chromosome-level genome assembly and manually-curated proteome of model necrotroph Parastagonospora nodorum Sn15 reveals a genome-wide trove of candidate effector homologs, and redundancy of virulence-related functions within an accessory chromosome.</title>
        <authorList>
            <person name="Bertazzoni S."/>
            <person name="Jones D.A.B."/>
            <person name="Phan H.T."/>
            <person name="Tan K.-C."/>
            <person name="Hane J.K."/>
        </authorList>
    </citation>
    <scope>NUCLEOTIDE SEQUENCE [LARGE SCALE GENOMIC DNA]</scope>
    <source>
        <strain evidence="3">SN15 / ATCC MYA-4574 / FGSC 10173)</strain>
    </source>
</reference>
<keyword evidence="3" id="KW-1185">Reference proteome</keyword>